<feature type="chain" id="PRO_5047099573" evidence="1">
    <location>
        <begin position="21"/>
        <end position="625"/>
    </location>
</feature>
<organism evidence="3 4">
    <name type="scientific">Gilvimarinus algae</name>
    <dbReference type="NCBI Taxonomy" id="3058037"/>
    <lineage>
        <taxon>Bacteria</taxon>
        <taxon>Pseudomonadati</taxon>
        <taxon>Pseudomonadota</taxon>
        <taxon>Gammaproteobacteria</taxon>
        <taxon>Cellvibrionales</taxon>
        <taxon>Cellvibrionaceae</taxon>
        <taxon>Gilvimarinus</taxon>
    </lineage>
</organism>
<dbReference type="InterPro" id="IPR011042">
    <property type="entry name" value="6-blade_b-propeller_TolB-like"/>
</dbReference>
<dbReference type="Pfam" id="PF02333">
    <property type="entry name" value="Phytase"/>
    <property type="match status" value="1"/>
</dbReference>
<protein>
    <submittedName>
        <fullName evidence="3">Phytase</fullName>
    </submittedName>
</protein>
<dbReference type="RefSeq" id="WP_302710897.1">
    <property type="nucleotide sequence ID" value="NZ_JAULRT010000031.1"/>
</dbReference>
<evidence type="ECO:0000259" key="2">
    <source>
        <dbReference type="PROSITE" id="PS51662"/>
    </source>
</evidence>
<feature type="domain" description="BPP" evidence="2">
    <location>
        <begin position="298"/>
        <end position="621"/>
    </location>
</feature>
<dbReference type="Gene3D" id="2.120.10.30">
    <property type="entry name" value="TolB, C-terminal domain"/>
    <property type="match status" value="2"/>
</dbReference>
<sequence>MSVRTIAAIVALGLGQSACAANTVDFSEAQAGAVALDANHAPGLWVSVNASGELRLAGGEVLAQQVELVDALALEQGYLVAATVGLEATPSFYLVNQKGASGRQVARLPVPGFLPEALCLDRDANGDVSAFIVDERGRAEHWLVYSESHTVQPALLRSLPIAPNTLACASDHNGHLYMAEEGVGIWQYEASAERPPGRSAVDMASPFGALDGGAEAIDTLGGHVVAVSADKQVRLYSPGAEGSWTARVLGQWPELGEAESLQVWYEPDGHRLQAMVRDDDSGHIMQGDWPLPEAVSFSSAANHSVAQVKPSLQTEPVARFGDAADDPAIWVHPTVPEQSRLLGTDKKHGLMVYDLQGKQLQLLAKGRLNNVDVRYGFDFGDGRDDIAVASQRDDNTLSVYRIDAGSGQVSHLVELPTQLSEIYGLCLYQDRAGTYAIANGKSGRFEQYLLQGTKGQVSATLSRTFAVGSQPEGCVADDARGTLFVGEEDTGVWTLSARAADAPEITLVKAVDAELVADVEGLALYPASDSRYLIVSSQGDDTYLVLQSQAPYKVLGKFAVRNNLALGIDAISETDGLEVTHRSLGKGFESGAFVAQDGHNVMPEQPQNFKMVSWKDIARELGLDE</sequence>
<evidence type="ECO:0000313" key="4">
    <source>
        <dbReference type="Proteomes" id="UP001168380"/>
    </source>
</evidence>
<keyword evidence="1" id="KW-0732">Signal</keyword>
<accession>A0ABT8T9W3</accession>
<evidence type="ECO:0000313" key="3">
    <source>
        <dbReference type="EMBL" id="MDO3380778.1"/>
    </source>
</evidence>
<dbReference type="SUPFAM" id="SSF50956">
    <property type="entry name" value="Thermostable phytase (3-phytase)"/>
    <property type="match status" value="2"/>
</dbReference>
<evidence type="ECO:0000256" key="1">
    <source>
        <dbReference type="SAM" id="SignalP"/>
    </source>
</evidence>
<comment type="caution">
    <text evidence="3">The sequence shown here is derived from an EMBL/GenBank/DDBJ whole genome shotgun (WGS) entry which is preliminary data.</text>
</comment>
<reference evidence="3" key="1">
    <citation type="submission" date="2023-07" db="EMBL/GenBank/DDBJ databases">
        <title>Gilvimarinus algae sp. nov., isolated from the surface of Kelp.</title>
        <authorList>
            <person name="Sun Y.Y."/>
            <person name="Gong Y."/>
            <person name="Du Z.J."/>
        </authorList>
    </citation>
    <scope>NUCLEOTIDE SEQUENCE</scope>
    <source>
        <strain evidence="3">SDUM040014</strain>
    </source>
</reference>
<proteinExistence type="predicted"/>
<dbReference type="Proteomes" id="UP001168380">
    <property type="component" value="Unassembled WGS sequence"/>
</dbReference>
<dbReference type="PROSITE" id="PS51662">
    <property type="entry name" value="BP_PHYTASE"/>
    <property type="match status" value="2"/>
</dbReference>
<keyword evidence="4" id="KW-1185">Reference proteome</keyword>
<gene>
    <name evidence="3" type="ORF">QWI16_01250</name>
</gene>
<name>A0ABT8T9W3_9GAMM</name>
<feature type="domain" description="BPP" evidence="2">
    <location>
        <begin position="1"/>
        <end position="295"/>
    </location>
</feature>
<dbReference type="EMBL" id="JAULRT010000031">
    <property type="protein sequence ID" value="MDO3380778.1"/>
    <property type="molecule type" value="Genomic_DNA"/>
</dbReference>
<feature type="signal peptide" evidence="1">
    <location>
        <begin position="1"/>
        <end position="20"/>
    </location>
</feature>
<dbReference type="InterPro" id="IPR003431">
    <property type="entry name" value="B-propeller_Phytase"/>
</dbReference>